<feature type="domain" description="PhoD-like phosphatase" evidence="1">
    <location>
        <begin position="14"/>
        <end position="135"/>
    </location>
</feature>
<protein>
    <recommendedName>
        <fullName evidence="1">PhoD-like phosphatase domain-containing protein</fullName>
    </recommendedName>
</protein>
<accession>A0AAD5SG93</accession>
<dbReference type="Pfam" id="PF19050">
    <property type="entry name" value="PhoD_2"/>
    <property type="match status" value="1"/>
</dbReference>
<evidence type="ECO:0000313" key="2">
    <source>
        <dbReference type="EMBL" id="KAJ3054680.1"/>
    </source>
</evidence>
<gene>
    <name evidence="2" type="ORF">HK097_001160</name>
</gene>
<dbReference type="GO" id="GO:0016020">
    <property type="term" value="C:membrane"/>
    <property type="evidence" value="ECO:0007669"/>
    <property type="project" value="TreeGrafter"/>
</dbReference>
<sequence>KVGIHTGEHVGHKVKSAIDAGLSDVKKAFGKSGLMKGMLNKFGEPELLDDLIDHWTHENHTNERLFVVQRLQYLAQTYRVRVTFFSGDVHVCGFSRFVNPSSPEDHRLMYTIISSAIVNVPPPNGVLTMLHKNINTHKLDEQTQEEMVKNMFEDKSMVLVGRRNWSVVWGNPSGGLDMEMRIEWEQAGKKIAGTRMSIPPLA</sequence>
<evidence type="ECO:0000313" key="3">
    <source>
        <dbReference type="Proteomes" id="UP001212841"/>
    </source>
</evidence>
<comment type="caution">
    <text evidence="2">The sequence shown here is derived from an EMBL/GenBank/DDBJ whole genome shotgun (WGS) entry which is preliminary data.</text>
</comment>
<keyword evidence="3" id="KW-1185">Reference proteome</keyword>
<organism evidence="2 3">
    <name type="scientific">Rhizophlyctis rosea</name>
    <dbReference type="NCBI Taxonomy" id="64517"/>
    <lineage>
        <taxon>Eukaryota</taxon>
        <taxon>Fungi</taxon>
        <taxon>Fungi incertae sedis</taxon>
        <taxon>Chytridiomycota</taxon>
        <taxon>Chytridiomycota incertae sedis</taxon>
        <taxon>Chytridiomycetes</taxon>
        <taxon>Rhizophlyctidales</taxon>
        <taxon>Rhizophlyctidaceae</taxon>
        <taxon>Rhizophlyctis</taxon>
    </lineage>
</organism>
<name>A0AAD5SG93_9FUNG</name>
<proteinExistence type="predicted"/>
<reference evidence="2" key="1">
    <citation type="submission" date="2020-05" db="EMBL/GenBank/DDBJ databases">
        <title>Phylogenomic resolution of chytrid fungi.</title>
        <authorList>
            <person name="Stajich J.E."/>
            <person name="Amses K."/>
            <person name="Simmons R."/>
            <person name="Seto K."/>
            <person name="Myers J."/>
            <person name="Bonds A."/>
            <person name="Quandt C.A."/>
            <person name="Barry K."/>
            <person name="Liu P."/>
            <person name="Grigoriev I."/>
            <person name="Longcore J.E."/>
            <person name="James T.Y."/>
        </authorList>
    </citation>
    <scope>NUCLEOTIDE SEQUENCE</scope>
    <source>
        <strain evidence="2">JEL0318</strain>
    </source>
</reference>
<evidence type="ECO:0000259" key="1">
    <source>
        <dbReference type="Pfam" id="PF19050"/>
    </source>
</evidence>
<dbReference type="EMBL" id="JADGJD010000122">
    <property type="protein sequence ID" value="KAJ3054680.1"/>
    <property type="molecule type" value="Genomic_DNA"/>
</dbReference>
<dbReference type="PANTHER" id="PTHR46689">
    <property type="entry name" value="MEMBRANE PROTEIN, PUTATIVE-RELATED"/>
    <property type="match status" value="1"/>
</dbReference>
<dbReference type="Proteomes" id="UP001212841">
    <property type="component" value="Unassembled WGS sequence"/>
</dbReference>
<dbReference type="AlphaFoldDB" id="A0AAD5SG93"/>
<dbReference type="InterPro" id="IPR043904">
    <property type="entry name" value="PhoD_2-like"/>
</dbReference>
<dbReference type="PANTHER" id="PTHR46689:SF2">
    <property type="entry name" value="WW DOMAIN PROTEIN (AFU_ORTHOLOGUE AFUA_6G06520)"/>
    <property type="match status" value="1"/>
</dbReference>
<feature type="non-terminal residue" evidence="2">
    <location>
        <position position="202"/>
    </location>
</feature>